<accession>A0A1H6YNC1</accession>
<name>A0A1H6YNC1_9GAMM</name>
<dbReference type="Gene3D" id="1.10.1220.10">
    <property type="entry name" value="Met repressor-like"/>
    <property type="match status" value="1"/>
</dbReference>
<reference evidence="1 2" key="1">
    <citation type="submission" date="2016-10" db="EMBL/GenBank/DDBJ databases">
        <authorList>
            <person name="de Groot N.N."/>
        </authorList>
    </citation>
    <scope>NUCLEOTIDE SEQUENCE [LARGE SCALE GENOMIC DNA]</scope>
    <source>
        <strain evidence="1 2">DSM 1041</strain>
    </source>
</reference>
<dbReference type="InterPro" id="IPR010985">
    <property type="entry name" value="Ribbon_hlx_hlx"/>
</dbReference>
<sequence length="58" mass="6282">MKDASAPPRATSPGKGEIVRVNFDMGRALHARLKAYAARNGKTVKELLAEYVNSLPDV</sequence>
<dbReference type="GO" id="GO:0006355">
    <property type="term" value="P:regulation of DNA-templated transcription"/>
    <property type="evidence" value="ECO:0007669"/>
    <property type="project" value="InterPro"/>
</dbReference>
<evidence type="ECO:0000313" key="1">
    <source>
        <dbReference type="EMBL" id="SEJ42781.1"/>
    </source>
</evidence>
<gene>
    <name evidence="1" type="ORF">SAMN04244579_04313</name>
</gene>
<dbReference type="EMBL" id="FNYO01000100">
    <property type="protein sequence ID" value="SEJ42781.1"/>
    <property type="molecule type" value="Genomic_DNA"/>
</dbReference>
<dbReference type="RefSeq" id="WP_139211328.1">
    <property type="nucleotide sequence ID" value="NZ_FNYO01000100.1"/>
</dbReference>
<evidence type="ECO:0000313" key="2">
    <source>
        <dbReference type="Proteomes" id="UP000199005"/>
    </source>
</evidence>
<dbReference type="SUPFAM" id="SSF47598">
    <property type="entry name" value="Ribbon-helix-helix"/>
    <property type="match status" value="1"/>
</dbReference>
<protein>
    <recommendedName>
        <fullName evidence="3">ParG protein</fullName>
    </recommendedName>
</protein>
<dbReference type="InterPro" id="IPR013321">
    <property type="entry name" value="Arc_rbn_hlx_hlx"/>
</dbReference>
<dbReference type="Proteomes" id="UP000199005">
    <property type="component" value="Unassembled WGS sequence"/>
</dbReference>
<dbReference type="STRING" id="170623.SAMN04244579_04313"/>
<evidence type="ECO:0008006" key="3">
    <source>
        <dbReference type="Google" id="ProtNLM"/>
    </source>
</evidence>
<proteinExistence type="predicted"/>
<dbReference type="AlphaFoldDB" id="A0A1H6YNC1"/>
<organism evidence="1 2">
    <name type="scientific">Azotobacter beijerinckii</name>
    <dbReference type="NCBI Taxonomy" id="170623"/>
    <lineage>
        <taxon>Bacteria</taxon>
        <taxon>Pseudomonadati</taxon>
        <taxon>Pseudomonadota</taxon>
        <taxon>Gammaproteobacteria</taxon>
        <taxon>Pseudomonadales</taxon>
        <taxon>Pseudomonadaceae</taxon>
        <taxon>Azotobacter</taxon>
    </lineage>
</organism>